<evidence type="ECO:0000256" key="5">
    <source>
        <dbReference type="ARBA" id="ARBA00022840"/>
    </source>
</evidence>
<name>A0A370BXC9_ASPNG</name>
<dbReference type="VEuPathDB" id="FungiDB:M747DRAFT_263343"/>
<organism evidence="11 12">
    <name type="scientific">Aspergillus niger ATCC 13496</name>
    <dbReference type="NCBI Taxonomy" id="1353008"/>
    <lineage>
        <taxon>Eukaryota</taxon>
        <taxon>Fungi</taxon>
        <taxon>Dikarya</taxon>
        <taxon>Ascomycota</taxon>
        <taxon>Pezizomycotina</taxon>
        <taxon>Eurotiomycetes</taxon>
        <taxon>Eurotiomycetidae</taxon>
        <taxon>Eurotiales</taxon>
        <taxon>Aspergillaceae</taxon>
        <taxon>Aspergillus</taxon>
        <taxon>Aspergillus subgen. Circumdati</taxon>
    </lineage>
</organism>
<dbReference type="SUPFAM" id="SSF52540">
    <property type="entry name" value="P-loop containing nucleoside triphosphate hydrolases"/>
    <property type="match status" value="2"/>
</dbReference>
<feature type="domain" description="ABC transmembrane type-1" evidence="10">
    <location>
        <begin position="650"/>
        <end position="925"/>
    </location>
</feature>
<feature type="transmembrane region" description="Helical" evidence="8">
    <location>
        <begin position="95"/>
        <end position="117"/>
    </location>
</feature>
<dbReference type="InterPro" id="IPR003593">
    <property type="entry name" value="AAA+_ATPase"/>
</dbReference>
<gene>
    <name evidence="11" type="ORF">M747DRAFT_263343</name>
</gene>
<dbReference type="InterPro" id="IPR036640">
    <property type="entry name" value="ABC1_TM_sf"/>
</dbReference>
<dbReference type="InterPro" id="IPR027417">
    <property type="entry name" value="P-loop_NTPase"/>
</dbReference>
<dbReference type="PROSITE" id="PS00211">
    <property type="entry name" value="ABC_TRANSPORTER_1"/>
    <property type="match status" value="2"/>
</dbReference>
<dbReference type="Gene3D" id="1.20.1560.10">
    <property type="entry name" value="ABC transporter type 1, transmembrane domain"/>
    <property type="match status" value="2"/>
</dbReference>
<dbReference type="CDD" id="cd18580">
    <property type="entry name" value="ABC_6TM_ABCC_D2"/>
    <property type="match status" value="1"/>
</dbReference>
<protein>
    <submittedName>
        <fullName evidence="11">ATP-binding cassette transporter</fullName>
    </submittedName>
</protein>
<feature type="domain" description="ABC transporter" evidence="9">
    <location>
        <begin position="962"/>
        <end position="1204"/>
    </location>
</feature>
<evidence type="ECO:0000256" key="6">
    <source>
        <dbReference type="ARBA" id="ARBA00022989"/>
    </source>
</evidence>
<dbReference type="AlphaFoldDB" id="A0A370BXC9"/>
<evidence type="ECO:0000256" key="8">
    <source>
        <dbReference type="SAM" id="Phobius"/>
    </source>
</evidence>
<feature type="transmembrane region" description="Helical" evidence="8">
    <location>
        <begin position="771"/>
        <end position="799"/>
    </location>
</feature>
<reference evidence="11 12" key="1">
    <citation type="submission" date="2018-07" db="EMBL/GenBank/DDBJ databases">
        <title>Section-level genome sequencing of Aspergillus section Nigri to investigate inter- and intra-species variation.</title>
        <authorList>
            <consortium name="DOE Joint Genome Institute"/>
            <person name="Vesth T.C."/>
            <person name="Nybo J.L."/>
            <person name="Theobald S."/>
            <person name="Frisvad J.C."/>
            <person name="Larsen T.O."/>
            <person name="Nielsen K.F."/>
            <person name="Hoof J.B."/>
            <person name="Brandl J."/>
            <person name="Salamov A."/>
            <person name="Riley R."/>
            <person name="Gladden J.M."/>
            <person name="Phatale P."/>
            <person name="Nielsen M.T."/>
            <person name="Lyhne E.K."/>
            <person name="Kogle M.E."/>
            <person name="Strasser K."/>
            <person name="McDonnell E."/>
            <person name="Barry K."/>
            <person name="Clum A."/>
            <person name="Chen C."/>
            <person name="Nolan M."/>
            <person name="Sandor L."/>
            <person name="Kuo A."/>
            <person name="Lipzen A."/>
            <person name="Hainaut M."/>
            <person name="Drula E."/>
            <person name="Tsang A."/>
            <person name="Magnuson J.K."/>
            <person name="Henrissat B."/>
            <person name="Wiebenga A."/>
            <person name="Simmons B.A."/>
            <person name="Makela M.R."/>
            <person name="De vries R.P."/>
            <person name="Grigoriev I.V."/>
            <person name="Mortensen U.H."/>
            <person name="Baker S.E."/>
            <person name="Andersen M.R."/>
        </authorList>
    </citation>
    <scope>NUCLEOTIDE SEQUENCE [LARGE SCALE GENOMIC DNA]</scope>
    <source>
        <strain evidence="11 12">ATCC 13496</strain>
    </source>
</reference>
<evidence type="ECO:0000313" key="11">
    <source>
        <dbReference type="EMBL" id="RDH18229.1"/>
    </source>
</evidence>
<dbReference type="PANTHER" id="PTHR24223">
    <property type="entry name" value="ATP-BINDING CASSETTE SUB-FAMILY C"/>
    <property type="match status" value="1"/>
</dbReference>
<keyword evidence="6 8" id="KW-1133">Transmembrane helix</keyword>
<dbReference type="GO" id="GO:0140359">
    <property type="term" value="F:ABC-type transporter activity"/>
    <property type="evidence" value="ECO:0007669"/>
    <property type="project" value="InterPro"/>
</dbReference>
<keyword evidence="3 8" id="KW-0812">Transmembrane</keyword>
<dbReference type="InterPro" id="IPR003439">
    <property type="entry name" value="ABC_transporter-like_ATP-bd"/>
</dbReference>
<evidence type="ECO:0000256" key="3">
    <source>
        <dbReference type="ARBA" id="ARBA00022692"/>
    </source>
</evidence>
<dbReference type="InterPro" id="IPR044746">
    <property type="entry name" value="ABCC_6TM_D1"/>
</dbReference>
<evidence type="ECO:0000256" key="4">
    <source>
        <dbReference type="ARBA" id="ARBA00022741"/>
    </source>
</evidence>
<dbReference type="EMBL" id="KZ851925">
    <property type="protein sequence ID" value="RDH18229.1"/>
    <property type="molecule type" value="Genomic_DNA"/>
</dbReference>
<feature type="transmembrane region" description="Helical" evidence="8">
    <location>
        <begin position="686"/>
        <end position="706"/>
    </location>
</feature>
<keyword evidence="5 11" id="KW-0067">ATP-binding</keyword>
<dbReference type="GO" id="GO:0016887">
    <property type="term" value="F:ATP hydrolysis activity"/>
    <property type="evidence" value="ECO:0007669"/>
    <property type="project" value="InterPro"/>
</dbReference>
<keyword evidence="2" id="KW-0813">Transport</keyword>
<evidence type="ECO:0000259" key="10">
    <source>
        <dbReference type="PROSITE" id="PS50929"/>
    </source>
</evidence>
<dbReference type="PANTHER" id="PTHR24223:SF345">
    <property type="entry name" value="ABC MULTIDRUG TRANSPORTER (EUROFUNG)"/>
    <property type="match status" value="1"/>
</dbReference>
<dbReference type="PROSITE" id="PS50893">
    <property type="entry name" value="ABC_TRANSPORTER_2"/>
    <property type="match status" value="2"/>
</dbReference>
<feature type="transmembrane region" description="Helical" evidence="8">
    <location>
        <begin position="273"/>
        <end position="299"/>
    </location>
</feature>
<feature type="transmembrane region" description="Helical" evidence="8">
    <location>
        <begin position="53"/>
        <end position="75"/>
    </location>
</feature>
<feature type="domain" description="ABC transporter" evidence="9">
    <location>
        <begin position="372"/>
        <end position="597"/>
    </location>
</feature>
<accession>A0A370BXC9</accession>
<dbReference type="Gene3D" id="3.40.50.300">
    <property type="entry name" value="P-loop containing nucleotide triphosphate hydrolases"/>
    <property type="match status" value="2"/>
</dbReference>
<dbReference type="Pfam" id="PF00005">
    <property type="entry name" value="ABC_tran"/>
    <property type="match status" value="2"/>
</dbReference>
<evidence type="ECO:0000259" key="9">
    <source>
        <dbReference type="PROSITE" id="PS50893"/>
    </source>
</evidence>
<dbReference type="InterPro" id="IPR011527">
    <property type="entry name" value="ABC1_TM_dom"/>
</dbReference>
<sequence>MLREGYISTLHTAGLPGIHHMLSSRTLRTGAIKAWTSRTGSHKRSLPLTLARCIKSAFLFPIIPRLFVIVFRYAQPLIMDAVIRFVKDTTTYSNSGLWLIFFAGIIYLGMTISAAIYQRCIDRLRIMVRGALIGMIHDQAMKLPGKEAESEAVTLMSSDVDSVESVGEILHDTWAYLLEVAIGTMLLAARLQWFAFLPLGIIFACSRMSAYVAKHLEGRQKDWNVATQARISAITSVLGGIKSLKMMGMEDVGQSRISQLREKELRLSERLRWILVAYNASANSLGIFAPVLTLVFYALSPRTDGLHANEVFTSIALLSLVTHPANMVMTLVPRAVGIMANFARIEAYISRSSVVDTRQIAGKEKAQHLASLDHVSIRNSSITDAPILRDVSFSIAKGELIVCTGAVGSGKTTLAMALLGESASGGSMFLASKKIAYCDQAPWLPSVTIRDAILGGSDFDEEWYKLVIDACCLALDLEALPDSDSTVIENNGMNLSGGQRQRIALARAVYSRYDMLILDDPFSALDKTVVEHIVDRLLGPKGLFKATKAGVFLLTNSAQLFPLADRLLTLQGSEARLEDPSSVQKGEQLDSIVASTAGVVQNTQPSELHDKKMPGQNNRLSEAAIDLSRKTGDVAVYGYYINAVGHGNALLMTACTATYSFCLTFSQYVLRWATESSLRELNGYMGLYAGISFIAWAATSGTMWFTQLKVAIRSGMVLHSQLLERVLRAPLSYFAETHIGVTLNRFSQDIALIDKQLPSALANLSTQIFKLLMQVALIVYVQPVMLVTIPPCYILVYLIQKVYLRTSRQLRFLDLDSRSQLYTNFLDTTRGVTTIRAFGWQEKFATDNIQALDMSQKPYYLLLCLQCWLKVVLDCIMAIIAIGLITLTVVYRNSTGADIGLALNLMIGANTTLLRLIQNWTSLETSLGAVSRLKDVQERVRSEDDARGAIEPGPRWPSGGELRMQHVTVSYSKKSEPALRDVCLEIKPGQKLVVMGRTGSGKSTLMLSLLRLLETMHGDIYIDDINIAHVPLQVLRQRGIIAVPQDGFNMPTASIRFNLDPYNKCTDDDIVQALKRTHLWDKISASSSGFDDTLDLPMSTILPLSAGQMQLFALCRMLIRVEINRSSKPIIILDEASSSLDLQTEAILGGILREELKYHTVIMIAHRAEGIMGALRAGVDAIATMKDGRLRVSVIGTSMDRVDEK</sequence>
<dbReference type="CDD" id="cd03250">
    <property type="entry name" value="ABCC_MRP_domain1"/>
    <property type="match status" value="1"/>
</dbReference>
<comment type="subcellular location">
    <subcellularLocation>
        <location evidence="1">Membrane</location>
        <topology evidence="1">Multi-pass membrane protein</topology>
    </subcellularLocation>
</comment>
<dbReference type="CDD" id="cd18579">
    <property type="entry name" value="ABC_6TM_ABCC_D1"/>
    <property type="match status" value="1"/>
</dbReference>
<evidence type="ECO:0000313" key="12">
    <source>
        <dbReference type="Proteomes" id="UP000253845"/>
    </source>
</evidence>
<feature type="transmembrane region" description="Helical" evidence="8">
    <location>
        <begin position="859"/>
        <end position="887"/>
    </location>
</feature>
<keyword evidence="7 8" id="KW-0472">Membrane</keyword>
<dbReference type="InterPro" id="IPR044726">
    <property type="entry name" value="ABCC_6TM_D2"/>
</dbReference>
<dbReference type="GO" id="GO:0005524">
    <property type="term" value="F:ATP binding"/>
    <property type="evidence" value="ECO:0007669"/>
    <property type="project" value="UniProtKB-KW"/>
</dbReference>
<dbReference type="PROSITE" id="PS50929">
    <property type="entry name" value="ABC_TM1F"/>
    <property type="match status" value="2"/>
</dbReference>
<evidence type="ECO:0000256" key="1">
    <source>
        <dbReference type="ARBA" id="ARBA00004141"/>
    </source>
</evidence>
<dbReference type="Pfam" id="PF00664">
    <property type="entry name" value="ABC_membrane"/>
    <property type="match status" value="2"/>
</dbReference>
<feature type="domain" description="ABC transmembrane type-1" evidence="10">
    <location>
        <begin position="66"/>
        <end position="337"/>
    </location>
</feature>
<dbReference type="InterPro" id="IPR017871">
    <property type="entry name" value="ABC_transporter-like_CS"/>
</dbReference>
<dbReference type="SMART" id="SM00382">
    <property type="entry name" value="AAA"/>
    <property type="match status" value="2"/>
</dbReference>
<proteinExistence type="predicted"/>
<keyword evidence="4" id="KW-0547">Nucleotide-binding</keyword>
<evidence type="ECO:0000256" key="2">
    <source>
        <dbReference type="ARBA" id="ARBA00022448"/>
    </source>
</evidence>
<dbReference type="SUPFAM" id="SSF90123">
    <property type="entry name" value="ABC transporter transmembrane region"/>
    <property type="match status" value="2"/>
</dbReference>
<evidence type="ECO:0000256" key="7">
    <source>
        <dbReference type="ARBA" id="ARBA00023136"/>
    </source>
</evidence>
<dbReference type="GO" id="GO:0016020">
    <property type="term" value="C:membrane"/>
    <property type="evidence" value="ECO:0007669"/>
    <property type="project" value="UniProtKB-SubCell"/>
</dbReference>
<dbReference type="InterPro" id="IPR050173">
    <property type="entry name" value="ABC_transporter_C-like"/>
</dbReference>
<dbReference type="Proteomes" id="UP000253845">
    <property type="component" value="Unassembled WGS sequence"/>
</dbReference>